<protein>
    <submittedName>
        <fullName evidence="2">Putative (1-&gt;4)-alpha-D-glucan 1-alpha-D-glucosylmutase</fullName>
        <ecNumber evidence="2">5.4.99.15</ecNumber>
    </submittedName>
</protein>
<keyword evidence="3" id="KW-1185">Reference proteome</keyword>
<keyword evidence="2" id="KW-0413">Isomerase</keyword>
<feature type="domain" description="Glycosyl hydrolase family 13 catalytic" evidence="1">
    <location>
        <begin position="62"/>
        <end position="166"/>
    </location>
</feature>
<dbReference type="GO" id="GO:0047470">
    <property type="term" value="F:(1,4)-alpha-D-glucan 1-alpha-D-glucosylmutase activity"/>
    <property type="evidence" value="ECO:0007669"/>
    <property type="project" value="UniProtKB-EC"/>
</dbReference>
<dbReference type="AlphaFoldDB" id="D4YQR6"/>
<evidence type="ECO:0000313" key="3">
    <source>
        <dbReference type="Proteomes" id="UP000005714"/>
    </source>
</evidence>
<dbReference type="STRING" id="585530.HMPREF0183_2276"/>
<evidence type="ECO:0000313" key="2">
    <source>
        <dbReference type="EMBL" id="EFG46429.1"/>
    </source>
</evidence>
<sequence length="918" mass="100452">MYQKQLWTYHHQSFPGIVIVSVDERDTMSGQPQKTGHDRWWPSSIYRVPVDRNVTLFDATKVIPHIAELGFTAIRISPITAASTANGTGAAADPNTVDPHLGGLEGLEALSTAAHNAHLGVIVDFVPGALHIAHPSLNPYWWDVLLHGQDSQYAYWFDIQWTHDKVSVVVDQPASTATLTTHPATQQPVLQIGSSVYPVNPETLRSQHPKNSHDPQELLATQNYTCVERTNPAHPLNYRRVNADSNVATIRVNDPHVFTETHRELSRWFHTGLIDGVSVRHIDSIANPQGYLEQLHDLTGGYIITEKRFALNSEGQREVTPSSWPGSASATYPLITAIDGALTHPIGFYELESFRQHLAAGLDPHDRSEISPIAKQLRFNPTSVTGLLTLEEVQCKEEVTNTLMRSEMVDLAVTAKNAWDGLDESTRARIRTDPTAQVDVDTLAQILGILVASVSVARPELGLDKEAEVVREGFLSALSESEPDDFLGHNSTGEVPVMTAGSMVVPRALAKVRSTVASGTASDRLLAYVGLLLTTPGCPVSTRFSQTTSDVFNLGVTARAHYRYCTLAALNEVGGLPSEPGHPDRIIDEFHLQTSTTSAPVINGLTSPVTKYSRTERCRILALSEIPQKFMEFVADMRDLAPLDYASTQAPTSGAPASAPPDTSFDILLWQSIVGAWNPQVNVEELVNRAVRAARRRYESDDSFVESVRNAVHKALTVPEVATTVDHMAATVRHAGHRNSQAARALQLFSPGIPEVFDPLFVNPHERLVNNNPNDQLLRKGLAVRARHPHIFAQPSSLTPPSRVAVTGERAEHAFGLAHFGDGLFPDVVVVVERLSITLRATGGWGDTRFHIPTSVADDQDLAESAPTLQTMALPVIRENVEPTWRDALSGRTWTGVDFSVAEVFGTNPVALLERVRS</sequence>
<dbReference type="Pfam" id="PF00128">
    <property type="entry name" value="Alpha-amylase"/>
    <property type="match status" value="1"/>
</dbReference>
<accession>D4YQR6</accession>
<dbReference type="GO" id="GO:0030980">
    <property type="term" value="P:alpha-glucan catabolic process"/>
    <property type="evidence" value="ECO:0007669"/>
    <property type="project" value="TreeGrafter"/>
</dbReference>
<dbReference type="Gene3D" id="3.20.20.80">
    <property type="entry name" value="Glycosidases"/>
    <property type="match status" value="2"/>
</dbReference>
<dbReference type="EC" id="5.4.99.15" evidence="2"/>
<organism evidence="2 3">
    <name type="scientific">Brevibacterium mcbrellneri ATCC 49030</name>
    <dbReference type="NCBI Taxonomy" id="585530"/>
    <lineage>
        <taxon>Bacteria</taxon>
        <taxon>Bacillati</taxon>
        <taxon>Actinomycetota</taxon>
        <taxon>Actinomycetes</taxon>
        <taxon>Micrococcales</taxon>
        <taxon>Brevibacteriaceae</taxon>
        <taxon>Brevibacterium</taxon>
    </lineage>
</organism>
<dbReference type="GO" id="GO:0005992">
    <property type="term" value="P:trehalose biosynthetic process"/>
    <property type="evidence" value="ECO:0007669"/>
    <property type="project" value="TreeGrafter"/>
</dbReference>
<proteinExistence type="predicted"/>
<dbReference type="InterPro" id="IPR006047">
    <property type="entry name" value="GH13_cat_dom"/>
</dbReference>
<dbReference type="EMBL" id="ADNU01000077">
    <property type="protein sequence ID" value="EFG46429.1"/>
    <property type="molecule type" value="Genomic_DNA"/>
</dbReference>
<dbReference type="PANTHER" id="PTHR10357">
    <property type="entry name" value="ALPHA-AMYLASE FAMILY MEMBER"/>
    <property type="match status" value="1"/>
</dbReference>
<comment type="caution">
    <text evidence="2">The sequence shown here is derived from an EMBL/GenBank/DDBJ whole genome shotgun (WGS) entry which is preliminary data.</text>
</comment>
<dbReference type="InterPro" id="IPR017853">
    <property type="entry name" value="GH"/>
</dbReference>
<evidence type="ECO:0000259" key="1">
    <source>
        <dbReference type="Pfam" id="PF00128"/>
    </source>
</evidence>
<dbReference type="SUPFAM" id="SSF51445">
    <property type="entry name" value="(Trans)glycosidases"/>
    <property type="match status" value="2"/>
</dbReference>
<dbReference type="PANTHER" id="PTHR10357:SF216">
    <property type="entry name" value="MALTOOLIGOSYL TREHALOSE SYNTHASE-RELATED"/>
    <property type="match status" value="1"/>
</dbReference>
<dbReference type="eggNOG" id="COG3280">
    <property type="taxonomic scope" value="Bacteria"/>
</dbReference>
<name>D4YQR6_9MICO</name>
<dbReference type="Proteomes" id="UP000005714">
    <property type="component" value="Unassembled WGS sequence"/>
</dbReference>
<reference evidence="2 3" key="1">
    <citation type="submission" date="2010-04" db="EMBL/GenBank/DDBJ databases">
        <authorList>
            <person name="Qin X."/>
            <person name="Bachman B."/>
            <person name="Battles P."/>
            <person name="Bell A."/>
            <person name="Bess C."/>
            <person name="Bickham C."/>
            <person name="Chaboub L."/>
            <person name="Chen D."/>
            <person name="Coyle M."/>
            <person name="Deiros D.R."/>
            <person name="Dinh H."/>
            <person name="Forbes L."/>
            <person name="Fowler G."/>
            <person name="Francisco L."/>
            <person name="Fu Q."/>
            <person name="Gubbala S."/>
            <person name="Hale W."/>
            <person name="Han Y."/>
            <person name="Hemphill L."/>
            <person name="Highlander S.K."/>
            <person name="Hirani K."/>
            <person name="Hogues M."/>
            <person name="Jackson L."/>
            <person name="Jakkamsetti A."/>
            <person name="Javaid M."/>
            <person name="Jiang H."/>
            <person name="Korchina V."/>
            <person name="Kovar C."/>
            <person name="Lara F."/>
            <person name="Lee S."/>
            <person name="Mata R."/>
            <person name="Mathew T."/>
            <person name="Moen C."/>
            <person name="Morales K."/>
            <person name="Munidasa M."/>
            <person name="Nazareth L."/>
            <person name="Ngo R."/>
            <person name="Nguyen L."/>
            <person name="Okwuonu G."/>
            <person name="Ongeri F."/>
            <person name="Patil S."/>
            <person name="Petrosino J."/>
            <person name="Pham C."/>
            <person name="Pham P."/>
            <person name="Pu L.-L."/>
            <person name="Puazo M."/>
            <person name="Raj R."/>
            <person name="Reid J."/>
            <person name="Rouhana J."/>
            <person name="Saada N."/>
            <person name="Shang Y."/>
            <person name="Simmons D."/>
            <person name="Thornton R."/>
            <person name="Warren J."/>
            <person name="Weissenberger G."/>
            <person name="Zhang J."/>
            <person name="Zhang L."/>
            <person name="Zhou C."/>
            <person name="Zhu D."/>
            <person name="Muzny D."/>
            <person name="Worley K."/>
            <person name="Gibbs R."/>
        </authorList>
    </citation>
    <scope>NUCLEOTIDE SEQUENCE [LARGE SCALE GENOMIC DNA]</scope>
    <source>
        <strain evidence="2 3">ATCC 49030</strain>
    </source>
</reference>
<gene>
    <name evidence="2" type="primary">treY</name>
    <name evidence="2" type="ORF">HMPREF0183_2276</name>
</gene>